<dbReference type="PANTHER" id="PTHR12526:SF510">
    <property type="entry name" value="D-INOSITOL 3-PHOSPHATE GLYCOSYLTRANSFERASE"/>
    <property type="match status" value="1"/>
</dbReference>
<proteinExistence type="predicted"/>
<protein>
    <submittedName>
        <fullName evidence="4">Glycosyltransferase</fullName>
        <ecNumber evidence="4">2.4.-.-</ecNumber>
    </submittedName>
</protein>
<accession>A0ABV3PBE3</accession>
<evidence type="ECO:0000256" key="2">
    <source>
        <dbReference type="ARBA" id="ARBA00022679"/>
    </source>
</evidence>
<keyword evidence="1 4" id="KW-0328">Glycosyltransferase</keyword>
<evidence type="ECO:0000256" key="1">
    <source>
        <dbReference type="ARBA" id="ARBA00022676"/>
    </source>
</evidence>
<gene>
    <name evidence="4" type="ORF">AB1207_19600</name>
</gene>
<name>A0ABV3PBE3_9ACTN</name>
<dbReference type="Pfam" id="PF13692">
    <property type="entry name" value="Glyco_trans_1_4"/>
    <property type="match status" value="1"/>
</dbReference>
<dbReference type="EC" id="2.4.-.-" evidence="4"/>
<reference evidence="4 5" key="1">
    <citation type="submission" date="2024-07" db="EMBL/GenBank/DDBJ databases">
        <authorList>
            <person name="Thanompreechachai J."/>
            <person name="Duangmal K."/>
        </authorList>
    </citation>
    <scope>NUCLEOTIDE SEQUENCE [LARGE SCALE GENOMIC DNA]</scope>
    <source>
        <strain evidence="4 5">KCTC 19886</strain>
    </source>
</reference>
<dbReference type="Gene3D" id="3.40.50.2000">
    <property type="entry name" value="Glycogen Phosphorylase B"/>
    <property type="match status" value="2"/>
</dbReference>
<dbReference type="EMBL" id="JBFNQN010000014">
    <property type="protein sequence ID" value="MEW9266961.1"/>
    <property type="molecule type" value="Genomic_DNA"/>
</dbReference>
<comment type="caution">
    <text evidence="4">The sequence shown here is derived from an EMBL/GenBank/DDBJ whole genome shotgun (WGS) entry which is preliminary data.</text>
</comment>
<dbReference type="SUPFAM" id="SSF53756">
    <property type="entry name" value="UDP-Glycosyltransferase/glycogen phosphorylase"/>
    <property type="match status" value="1"/>
</dbReference>
<keyword evidence="5" id="KW-1185">Reference proteome</keyword>
<evidence type="ECO:0000313" key="5">
    <source>
        <dbReference type="Proteomes" id="UP001555826"/>
    </source>
</evidence>
<keyword evidence="2 4" id="KW-0808">Transferase</keyword>
<feature type="domain" description="Glycosyltransferase subfamily 4-like N-terminal" evidence="3">
    <location>
        <begin position="8"/>
        <end position="166"/>
    </location>
</feature>
<organism evidence="4 5">
    <name type="scientific">Kineococcus endophyticus</name>
    <dbReference type="NCBI Taxonomy" id="1181883"/>
    <lineage>
        <taxon>Bacteria</taxon>
        <taxon>Bacillati</taxon>
        <taxon>Actinomycetota</taxon>
        <taxon>Actinomycetes</taxon>
        <taxon>Kineosporiales</taxon>
        <taxon>Kineosporiaceae</taxon>
        <taxon>Kineococcus</taxon>
    </lineage>
</organism>
<sequence length="362" mass="37872">MADSLRTNGAVSITVDLARRWADAGARLAVLSRGDGERPPPAGTVVERLSPRTGRLREGLLGGLPRLVALARDADVVVTASEIGPGVLAGFLAARLARRPFVVAVHADLDEALQEWVSPRWQRPTRFAHAHADGAVAVAAALVEPLVRNGLPADRIRVVRNGIDLAAVRAAARAPGSLLAGRADDAVPVVVATGRLAPQKGYDLLLRAHAQVVADAPHRVLVLNDGPELAALQRLADDLGVSGSVEFAGADVPLLPTVAAADLFVLPSRHEGLPLALLEAVALGVPVVAADCAEGVRAALDDGRVGDLVPVEDVDALAQALRANLRDSEPLRRKAELGLDHVRAFDRGPMADAWVDALNAFR</sequence>
<dbReference type="Pfam" id="PF13439">
    <property type="entry name" value="Glyco_transf_4"/>
    <property type="match status" value="1"/>
</dbReference>
<dbReference type="CDD" id="cd03811">
    <property type="entry name" value="GT4_GT28_WabH-like"/>
    <property type="match status" value="1"/>
</dbReference>
<dbReference type="RefSeq" id="WP_367640100.1">
    <property type="nucleotide sequence ID" value="NZ_JBFNQN010000014.1"/>
</dbReference>
<dbReference type="PANTHER" id="PTHR12526">
    <property type="entry name" value="GLYCOSYLTRANSFERASE"/>
    <property type="match status" value="1"/>
</dbReference>
<dbReference type="InterPro" id="IPR028098">
    <property type="entry name" value="Glyco_trans_4-like_N"/>
</dbReference>
<dbReference type="GO" id="GO:0016757">
    <property type="term" value="F:glycosyltransferase activity"/>
    <property type="evidence" value="ECO:0007669"/>
    <property type="project" value="UniProtKB-KW"/>
</dbReference>
<dbReference type="Proteomes" id="UP001555826">
    <property type="component" value="Unassembled WGS sequence"/>
</dbReference>
<evidence type="ECO:0000259" key="3">
    <source>
        <dbReference type="Pfam" id="PF13439"/>
    </source>
</evidence>
<evidence type="ECO:0000313" key="4">
    <source>
        <dbReference type="EMBL" id="MEW9266961.1"/>
    </source>
</evidence>